<dbReference type="EMBL" id="SOZI01000030">
    <property type="protein sequence ID" value="TNY22154.1"/>
    <property type="molecule type" value="Genomic_DNA"/>
</dbReference>
<comment type="similarity">
    <text evidence="1 3">Belongs to the type-B carboxylesterase/lipase family.</text>
</comment>
<keyword evidence="3" id="KW-0732">Signal</keyword>
<evidence type="ECO:0000313" key="5">
    <source>
        <dbReference type="EMBL" id="TNY22154.1"/>
    </source>
</evidence>
<dbReference type="STRING" id="5288.A0A5C5G189"/>
<proteinExistence type="inferred from homology"/>
<dbReference type="AlphaFoldDB" id="A0A5C5G189"/>
<evidence type="ECO:0000256" key="1">
    <source>
        <dbReference type="ARBA" id="ARBA00005964"/>
    </source>
</evidence>
<organism evidence="5 6">
    <name type="scientific">Rhodotorula diobovata</name>
    <dbReference type="NCBI Taxonomy" id="5288"/>
    <lineage>
        <taxon>Eukaryota</taxon>
        <taxon>Fungi</taxon>
        <taxon>Dikarya</taxon>
        <taxon>Basidiomycota</taxon>
        <taxon>Pucciniomycotina</taxon>
        <taxon>Microbotryomycetes</taxon>
        <taxon>Sporidiobolales</taxon>
        <taxon>Sporidiobolaceae</taxon>
        <taxon>Rhodotorula</taxon>
    </lineage>
</organism>
<comment type="caution">
    <text evidence="5">The sequence shown here is derived from an EMBL/GenBank/DDBJ whole genome shotgun (WGS) entry which is preliminary data.</text>
</comment>
<feature type="domain" description="Carboxylesterase type B" evidence="4">
    <location>
        <begin position="43"/>
        <end position="517"/>
    </location>
</feature>
<dbReference type="EC" id="3.1.1.-" evidence="3"/>
<dbReference type="Proteomes" id="UP000311382">
    <property type="component" value="Unassembled WGS sequence"/>
</dbReference>
<dbReference type="PROSITE" id="PS00122">
    <property type="entry name" value="CARBOXYLESTERASE_B_1"/>
    <property type="match status" value="1"/>
</dbReference>
<name>A0A5C5G189_9BASI</name>
<dbReference type="InterPro" id="IPR029058">
    <property type="entry name" value="AB_hydrolase_fold"/>
</dbReference>
<dbReference type="InterPro" id="IPR050309">
    <property type="entry name" value="Type-B_Carboxylest/Lipase"/>
</dbReference>
<keyword evidence="2 3" id="KW-0378">Hydrolase</keyword>
<dbReference type="Gene3D" id="3.40.50.1820">
    <property type="entry name" value="alpha/beta hydrolase"/>
    <property type="match status" value="1"/>
</dbReference>
<dbReference type="OrthoDB" id="408631at2759"/>
<dbReference type="GO" id="GO:0016787">
    <property type="term" value="F:hydrolase activity"/>
    <property type="evidence" value="ECO:0007669"/>
    <property type="project" value="UniProtKB-KW"/>
</dbReference>
<protein>
    <recommendedName>
        <fullName evidence="3">Carboxylic ester hydrolase</fullName>
        <ecNumber evidence="3">3.1.1.-</ecNumber>
    </recommendedName>
</protein>
<evidence type="ECO:0000313" key="6">
    <source>
        <dbReference type="Proteomes" id="UP000311382"/>
    </source>
</evidence>
<dbReference type="PANTHER" id="PTHR11559">
    <property type="entry name" value="CARBOXYLESTERASE"/>
    <property type="match status" value="1"/>
</dbReference>
<reference evidence="5 6" key="1">
    <citation type="submission" date="2019-03" db="EMBL/GenBank/DDBJ databases">
        <title>Rhodosporidium diobovatum UCD-FST 08-225 genome sequencing, assembly, and annotation.</title>
        <authorList>
            <person name="Fakankun I.U."/>
            <person name="Fristensky B."/>
            <person name="Levin D.B."/>
        </authorList>
    </citation>
    <scope>NUCLEOTIDE SEQUENCE [LARGE SCALE GENOMIC DNA]</scope>
    <source>
        <strain evidence="5 6">UCD-FST 08-225</strain>
    </source>
</reference>
<gene>
    <name evidence="5" type="ORF">DMC30DRAFT_169237</name>
</gene>
<keyword evidence="6" id="KW-1185">Reference proteome</keyword>
<dbReference type="InterPro" id="IPR002018">
    <property type="entry name" value="CarbesteraseB"/>
</dbReference>
<dbReference type="Pfam" id="PF00135">
    <property type="entry name" value="COesterase"/>
    <property type="match status" value="1"/>
</dbReference>
<dbReference type="SUPFAM" id="SSF53474">
    <property type="entry name" value="alpha/beta-Hydrolases"/>
    <property type="match status" value="1"/>
</dbReference>
<feature type="chain" id="PRO_5022992142" description="Carboxylic ester hydrolase" evidence="3">
    <location>
        <begin position="24"/>
        <end position="572"/>
    </location>
</feature>
<dbReference type="InterPro" id="IPR019826">
    <property type="entry name" value="Carboxylesterase_B_AS"/>
</dbReference>
<evidence type="ECO:0000259" key="4">
    <source>
        <dbReference type="Pfam" id="PF00135"/>
    </source>
</evidence>
<feature type="signal peptide" evidence="3">
    <location>
        <begin position="1"/>
        <end position="23"/>
    </location>
</feature>
<evidence type="ECO:0000256" key="3">
    <source>
        <dbReference type="RuleBase" id="RU361235"/>
    </source>
</evidence>
<evidence type="ECO:0000256" key="2">
    <source>
        <dbReference type="ARBA" id="ARBA00022801"/>
    </source>
</evidence>
<sequence length="572" mass="61878">MHLPTSSLAALFATWVLASGACAAPASSAKHDVDGAPVVDLGKYGKWKGTVQNNGTVHSWKAIPYAAPPVGDLRFKAPRALPAQNSTVQDVSADFDGHITACVQFGTTSFVGVNASPGTEDCLKLWIWAPAGAKKGDKLPVHVYTHGGGMQNSQSPNNDFSDWVGQDRGFIAVNANYRLGLLGNWNSIASRYEDEPGNLGLLDGRFAVDWVKENIAAFGGDPKNIAIAGQSGGGGIIMSQLVLYDGKRTNYQKAIPRSNQNYAAYKIEELTTRNDAFARLVNCTDSGSTKDGAMKQLACMRNVSAEDIRLAALDFAKTTQDNGFDWPGWVPAVDGKTLTDQPIRLFNRGKVAKVPVITGDVTNEMGQLRPHPSTNFTSTVGPGITSELLNELERIYPAPIANASADTNTYATDDTRGWALANDYTFNSAGFAVAQAAKKAGVGSWYYRFNAPQTERYPAYYGASHSADNWHLQNATSTMNATEAAVAYEWRAYLASFLKYDNPNKARLDSAPEWLETSTTFRFAPRLVVQQQLASGANLSAPTTTGMEVVPVSEYDRLRLWTSEEVISATRQ</sequence>
<accession>A0A5C5G189</accession>